<dbReference type="AlphaFoldDB" id="A0A4R0QQY8"/>
<keyword evidence="1" id="KW-0175">Coiled coil</keyword>
<protein>
    <submittedName>
        <fullName evidence="3">Uncharacterized protein</fullName>
    </submittedName>
</protein>
<keyword evidence="2" id="KW-0472">Membrane</keyword>
<evidence type="ECO:0000313" key="3">
    <source>
        <dbReference type="EMBL" id="TCD53758.1"/>
    </source>
</evidence>
<dbReference type="Proteomes" id="UP000291289">
    <property type="component" value="Unassembled WGS sequence"/>
</dbReference>
<comment type="caution">
    <text evidence="3">The sequence shown here is derived from an EMBL/GenBank/DDBJ whole genome shotgun (WGS) entry which is preliminary data.</text>
</comment>
<dbReference type="EMBL" id="RXLP01000026">
    <property type="protein sequence ID" value="TCD53758.1"/>
    <property type="molecule type" value="Genomic_DNA"/>
</dbReference>
<keyword evidence="2" id="KW-0812">Transmembrane</keyword>
<keyword evidence="4" id="KW-1185">Reference proteome</keyword>
<sequence>MNIRTLRGLGMFNWLTENVALLGFIWTVVGTIIGAVINHFVNKRSAQKAQEKWDKELAAKNEQIQVLRNQNNELQRQTDVLEKQLALELEHSEAPQWNLYRDSSIRFILENRNTYTSCGVTVHYITSQDGEVAEELGNLTSGSEKVFECMMAGIWGGLDSDEFRITWHRENSDELREITLAIPPQ</sequence>
<gene>
    <name evidence="3" type="ORF">EJ419_07265</name>
</gene>
<organism evidence="3 4">
    <name type="scientific">Alloscardovia theropitheci</name>
    <dbReference type="NCBI Taxonomy" id="2496842"/>
    <lineage>
        <taxon>Bacteria</taxon>
        <taxon>Bacillati</taxon>
        <taxon>Actinomycetota</taxon>
        <taxon>Actinomycetes</taxon>
        <taxon>Bifidobacteriales</taxon>
        <taxon>Bifidobacteriaceae</taxon>
        <taxon>Alloscardovia</taxon>
    </lineage>
</organism>
<evidence type="ECO:0000313" key="4">
    <source>
        <dbReference type="Proteomes" id="UP000291289"/>
    </source>
</evidence>
<reference evidence="3 4" key="1">
    <citation type="submission" date="2018-12" db="EMBL/GenBank/DDBJ databases">
        <title>Alloscrdovia theropitheci sp. nov: a novel taxon from the feces of the bleeding-herat monkey (Theropithecus geleda).</title>
        <authorList>
            <person name="Modesto M."/>
        </authorList>
    </citation>
    <scope>NUCLEOTIDE SEQUENCE [LARGE SCALE GENOMIC DNA]</scope>
    <source>
        <strain evidence="3 4">GLDI4/2</strain>
    </source>
</reference>
<name>A0A4R0QQY8_9BIFI</name>
<proteinExistence type="predicted"/>
<dbReference type="RefSeq" id="WP_131285090.1">
    <property type="nucleotide sequence ID" value="NZ_RXLP01000026.1"/>
</dbReference>
<evidence type="ECO:0000256" key="1">
    <source>
        <dbReference type="SAM" id="Coils"/>
    </source>
</evidence>
<keyword evidence="2" id="KW-1133">Transmembrane helix</keyword>
<evidence type="ECO:0000256" key="2">
    <source>
        <dbReference type="SAM" id="Phobius"/>
    </source>
</evidence>
<feature type="transmembrane region" description="Helical" evidence="2">
    <location>
        <begin position="20"/>
        <end position="41"/>
    </location>
</feature>
<feature type="coiled-coil region" evidence="1">
    <location>
        <begin position="43"/>
        <end position="87"/>
    </location>
</feature>
<accession>A0A4R0QQY8</accession>